<dbReference type="PANTHER" id="PTHR43876">
    <property type="entry name" value="UBIQUINONE BIOSYNTHESIS MONOOXYGENASE COQ6, MITOCHONDRIAL"/>
    <property type="match status" value="1"/>
</dbReference>
<organism evidence="9 10">
    <name type="scientific">Candidatus Enterovibrio altilux</name>
    <dbReference type="NCBI Taxonomy" id="1927128"/>
    <lineage>
        <taxon>Bacteria</taxon>
        <taxon>Pseudomonadati</taxon>
        <taxon>Pseudomonadota</taxon>
        <taxon>Gammaproteobacteria</taxon>
        <taxon>Vibrionales</taxon>
        <taxon>Vibrionaceae</taxon>
        <taxon>Enterovibrio</taxon>
    </lineage>
</organism>
<dbReference type="GO" id="GO:0071949">
    <property type="term" value="F:FAD binding"/>
    <property type="evidence" value="ECO:0007669"/>
    <property type="project" value="InterPro"/>
</dbReference>
<dbReference type="PANTHER" id="PTHR43876:SF8">
    <property type="entry name" value="2-OCTAPRENYL-6-METHOXYPHENOL HYDROXYLASE"/>
    <property type="match status" value="1"/>
</dbReference>
<dbReference type="Gene3D" id="3.50.50.60">
    <property type="entry name" value="FAD/NAD(P)-binding domain"/>
    <property type="match status" value="2"/>
</dbReference>
<gene>
    <name evidence="9" type="ORF">BTN50_0259</name>
</gene>
<dbReference type="InterPro" id="IPR002938">
    <property type="entry name" value="FAD-bd"/>
</dbReference>
<dbReference type="GO" id="GO:0006744">
    <property type="term" value="P:ubiquinone biosynthetic process"/>
    <property type="evidence" value="ECO:0007669"/>
    <property type="project" value="UniProtKB-UniPathway"/>
</dbReference>
<name>A0A291B728_9GAMM</name>
<accession>A0A291B728</accession>
<dbReference type="NCBIfam" id="NF004356">
    <property type="entry name" value="PRK05732.1"/>
    <property type="match status" value="1"/>
</dbReference>
<dbReference type="Pfam" id="PF01494">
    <property type="entry name" value="FAD_binding_3"/>
    <property type="match status" value="1"/>
</dbReference>
<dbReference type="KEGG" id="elux:BTN50_0259"/>
<keyword evidence="5" id="KW-0274">FAD</keyword>
<evidence type="ECO:0000256" key="1">
    <source>
        <dbReference type="ARBA" id="ARBA00001974"/>
    </source>
</evidence>
<evidence type="ECO:0000256" key="7">
    <source>
        <dbReference type="ARBA" id="ARBA00023033"/>
    </source>
</evidence>
<dbReference type="InterPro" id="IPR010971">
    <property type="entry name" value="UbiH/COQ6"/>
</dbReference>
<keyword evidence="7" id="KW-0503">Monooxygenase</keyword>
<comment type="pathway">
    <text evidence="2">Cofactor biosynthesis; ubiquinone biosynthesis.</text>
</comment>
<dbReference type="Proteomes" id="UP000218160">
    <property type="component" value="Chromosome 1"/>
</dbReference>
<keyword evidence="6" id="KW-0560">Oxidoreductase</keyword>
<dbReference type="InterPro" id="IPR018168">
    <property type="entry name" value="Ubi_Hdrlase_CS"/>
</dbReference>
<keyword evidence="10" id="KW-1185">Reference proteome</keyword>
<evidence type="ECO:0000256" key="5">
    <source>
        <dbReference type="ARBA" id="ARBA00022827"/>
    </source>
</evidence>
<dbReference type="InterPro" id="IPR036188">
    <property type="entry name" value="FAD/NAD-bd_sf"/>
</dbReference>
<dbReference type="GO" id="GO:0008681">
    <property type="term" value="F:2-octaprenyl-6-methoxyphenol hydroxylase activity"/>
    <property type="evidence" value="ECO:0007669"/>
    <property type="project" value="InterPro"/>
</dbReference>
<keyword evidence="4" id="KW-0285">Flavoprotein</keyword>
<evidence type="ECO:0000256" key="2">
    <source>
        <dbReference type="ARBA" id="ARBA00004749"/>
    </source>
</evidence>
<dbReference type="InterPro" id="IPR011295">
    <property type="entry name" value="UbiH"/>
</dbReference>
<evidence type="ECO:0000259" key="8">
    <source>
        <dbReference type="Pfam" id="PF01494"/>
    </source>
</evidence>
<dbReference type="AlphaFoldDB" id="A0A291B728"/>
<dbReference type="EMBL" id="CP020660">
    <property type="protein sequence ID" value="ATF08797.1"/>
    <property type="molecule type" value="Genomic_DNA"/>
</dbReference>
<proteinExistence type="inferred from homology"/>
<comment type="similarity">
    <text evidence="3">Belongs to the UbiH/COQ6 family.</text>
</comment>
<sequence length="410" mass="44477">MEITKPLISEAKSYSPTVLNFDVVIVGGAMTGATLALAIEYFTDAGLSIAVVEAAIHDNSHPGYDARSIALSYSSCNLLERIGIWRALSHFSSAIKSIHVSDQGHFGLTEMHAQHDNFPFFGNVIELIHAGQVFFSAFKTAKNITFFCPAIVLSVEREQKCIKLTLSSGQALQAQLLVAADGTTSSCCAMVGIGHHEHDFNQVAVVANITTSMPHHGRAFERFTSSGPLALLPMSEARSSLVWCVTPLEAPKLLALSDNNFLDALQCAFGWRLGHLVHVGQRNTYPLILHQSTQLISHRFAAVGNAAQTLHPIAGQGFNLGLRDVIALAEEIASAYREAKDCGDIALLLRYQKRRTHDRDNTIAMTSGLVYGFSNTSIPLVLSRNLGLASMSIFHEIKAPLLQKAMGLIE</sequence>
<dbReference type="PRINTS" id="PR00420">
    <property type="entry name" value="RNGMNOXGNASE"/>
</dbReference>
<protein>
    <submittedName>
        <fullName evidence="9">2-octaprenyl-6-methoxyphenol hydroxylase</fullName>
    </submittedName>
</protein>
<evidence type="ECO:0000256" key="3">
    <source>
        <dbReference type="ARBA" id="ARBA00005349"/>
    </source>
</evidence>
<evidence type="ECO:0000313" key="10">
    <source>
        <dbReference type="Proteomes" id="UP000218160"/>
    </source>
</evidence>
<dbReference type="NCBIfam" id="TIGR01984">
    <property type="entry name" value="UbiH"/>
    <property type="match status" value="1"/>
</dbReference>
<dbReference type="InterPro" id="IPR051205">
    <property type="entry name" value="UbiH/COQ6_monooxygenase"/>
</dbReference>
<evidence type="ECO:0000313" key="9">
    <source>
        <dbReference type="EMBL" id="ATF08797.1"/>
    </source>
</evidence>
<dbReference type="PROSITE" id="PS01304">
    <property type="entry name" value="UBIH"/>
    <property type="match status" value="1"/>
</dbReference>
<dbReference type="SUPFAM" id="SSF51905">
    <property type="entry name" value="FAD/NAD(P)-binding domain"/>
    <property type="match status" value="1"/>
</dbReference>
<reference evidence="10" key="1">
    <citation type="submission" date="2017-04" db="EMBL/GenBank/DDBJ databases">
        <title>Genome evolution of the luminous symbionts of deep sea anglerfish.</title>
        <authorList>
            <person name="Hendry T.A."/>
        </authorList>
    </citation>
    <scope>NUCLEOTIDE SEQUENCE [LARGE SCALE GENOMIC DNA]</scope>
</reference>
<dbReference type="UniPathway" id="UPA00232"/>
<dbReference type="OrthoDB" id="9769565at2"/>
<comment type="cofactor">
    <cofactor evidence="1">
        <name>FAD</name>
        <dbReference type="ChEBI" id="CHEBI:57692"/>
    </cofactor>
</comment>
<evidence type="ECO:0000256" key="6">
    <source>
        <dbReference type="ARBA" id="ARBA00023002"/>
    </source>
</evidence>
<dbReference type="RefSeq" id="WP_096618709.1">
    <property type="nucleotide sequence ID" value="NZ_CP020660.1"/>
</dbReference>
<dbReference type="NCBIfam" id="TIGR01988">
    <property type="entry name" value="Ubi-OHases"/>
    <property type="match status" value="1"/>
</dbReference>
<feature type="domain" description="FAD-binding" evidence="8">
    <location>
        <begin position="21"/>
        <end position="356"/>
    </location>
</feature>
<evidence type="ECO:0000256" key="4">
    <source>
        <dbReference type="ARBA" id="ARBA00022630"/>
    </source>
</evidence>